<dbReference type="EMBL" id="WSZM01000184">
    <property type="protein sequence ID" value="KAF4038932.1"/>
    <property type="molecule type" value="Genomic_DNA"/>
</dbReference>
<feature type="binding site" evidence="6">
    <location>
        <position position="33"/>
    </location>
    <ligand>
        <name>ATP</name>
        <dbReference type="ChEBI" id="CHEBI:30616"/>
    </ligand>
</feature>
<keyword evidence="5 6" id="KW-0067">ATP-binding</keyword>
<evidence type="ECO:0000256" key="8">
    <source>
        <dbReference type="SAM" id="MobiDB-lite"/>
    </source>
</evidence>
<comment type="caution">
    <text evidence="10">The sequence shown here is derived from an EMBL/GenBank/DDBJ whole genome shotgun (WGS) entry which is preliminary data.</text>
</comment>
<feature type="domain" description="Protein kinase" evidence="9">
    <location>
        <begin position="4"/>
        <end position="284"/>
    </location>
</feature>
<organism evidence="10 11">
    <name type="scientific">Phytophthora infestans</name>
    <name type="common">Potato late blight agent</name>
    <name type="synonym">Botrytis infestans</name>
    <dbReference type="NCBI Taxonomy" id="4787"/>
    <lineage>
        <taxon>Eukaryota</taxon>
        <taxon>Sar</taxon>
        <taxon>Stramenopiles</taxon>
        <taxon>Oomycota</taxon>
        <taxon>Peronosporomycetes</taxon>
        <taxon>Peronosporales</taxon>
        <taxon>Peronosporaceae</taxon>
        <taxon>Phytophthora</taxon>
    </lineage>
</organism>
<dbReference type="PROSITE" id="PS50011">
    <property type="entry name" value="PROTEIN_KINASE_DOM"/>
    <property type="match status" value="1"/>
</dbReference>
<dbReference type="InterPro" id="IPR017441">
    <property type="entry name" value="Protein_kinase_ATP_BS"/>
</dbReference>
<evidence type="ECO:0000256" key="5">
    <source>
        <dbReference type="ARBA" id="ARBA00022840"/>
    </source>
</evidence>
<protein>
    <submittedName>
        <fullName evidence="10">Protein kinase domain</fullName>
    </submittedName>
</protein>
<dbReference type="Pfam" id="PF00069">
    <property type="entry name" value="Pkinase"/>
    <property type="match status" value="1"/>
</dbReference>
<dbReference type="PANTHER" id="PTHR24353">
    <property type="entry name" value="CYCLIC NUCLEOTIDE-DEPENDENT PROTEIN KINASE"/>
    <property type="match status" value="1"/>
</dbReference>
<dbReference type="InterPro" id="IPR000719">
    <property type="entry name" value="Prot_kinase_dom"/>
</dbReference>
<name>A0A833WEA7_PHYIN</name>
<dbReference type="Gene3D" id="1.10.510.10">
    <property type="entry name" value="Transferase(Phosphotransferase) domain 1"/>
    <property type="match status" value="1"/>
</dbReference>
<evidence type="ECO:0000259" key="9">
    <source>
        <dbReference type="PROSITE" id="PS50011"/>
    </source>
</evidence>
<evidence type="ECO:0000256" key="6">
    <source>
        <dbReference type="PROSITE-ProRule" id="PRU10141"/>
    </source>
</evidence>
<dbReference type="InterPro" id="IPR008271">
    <property type="entry name" value="Ser/Thr_kinase_AS"/>
</dbReference>
<dbReference type="SUPFAM" id="SSF56112">
    <property type="entry name" value="Protein kinase-like (PK-like)"/>
    <property type="match status" value="1"/>
</dbReference>
<sequence>MDDFEQLQFLGRGGYASVFLVRRSNSTQHFAIKRIPRAKIVTEQQKLRLDAEKSILLKIKSPFLCRGFQVFETTAEVSILQEYIEGRALYECIWKYRDTGRFPEHVAKFFAVQLVLALRDLHAQGYVHRDFKSGNVLVGKSGFVKVIDFGLSRKVVADGKVDDYSGRTQSVCGTHYVMAPEMFFKESYAFGVDWWSLGVVIYEMVVGRPPWEYQCPADSTMEQYFTRIKCSAESPFETSDGQVETLARSLSPDLHSLIRALLQINPRERLGKNRAVEVMNHTWFNDINWALLDSKEGVTDSMAVPYDFNKDYNPARIRTSPGQGGARESLSSAESIDPEDDAKYFADF</sequence>
<evidence type="ECO:0000256" key="1">
    <source>
        <dbReference type="ARBA" id="ARBA00022527"/>
    </source>
</evidence>
<keyword evidence="2" id="KW-0808">Transferase</keyword>
<feature type="region of interest" description="Disordered" evidence="8">
    <location>
        <begin position="312"/>
        <end position="348"/>
    </location>
</feature>
<dbReference type="AlphaFoldDB" id="A0A833WEA7"/>
<evidence type="ECO:0000313" key="11">
    <source>
        <dbReference type="Proteomes" id="UP000602510"/>
    </source>
</evidence>
<keyword evidence="1 7" id="KW-0723">Serine/threonine-protein kinase</keyword>
<keyword evidence="3 6" id="KW-0547">Nucleotide-binding</keyword>
<accession>A0A833WEA7</accession>
<comment type="similarity">
    <text evidence="7">Belongs to the protein kinase superfamily.</text>
</comment>
<evidence type="ECO:0000256" key="7">
    <source>
        <dbReference type="RuleBase" id="RU000304"/>
    </source>
</evidence>
<evidence type="ECO:0000256" key="4">
    <source>
        <dbReference type="ARBA" id="ARBA00022777"/>
    </source>
</evidence>
<gene>
    <name evidence="10" type="ORF">GN244_ATG08914</name>
</gene>
<evidence type="ECO:0000256" key="2">
    <source>
        <dbReference type="ARBA" id="ARBA00022679"/>
    </source>
</evidence>
<dbReference type="PROSITE" id="PS00108">
    <property type="entry name" value="PROTEIN_KINASE_ST"/>
    <property type="match status" value="1"/>
</dbReference>
<evidence type="ECO:0000313" key="10">
    <source>
        <dbReference type="EMBL" id="KAF4038932.1"/>
    </source>
</evidence>
<dbReference type="PROSITE" id="PS00107">
    <property type="entry name" value="PROTEIN_KINASE_ATP"/>
    <property type="match status" value="1"/>
</dbReference>
<reference evidence="10" key="1">
    <citation type="submission" date="2020-04" db="EMBL/GenBank/DDBJ databases">
        <title>Hybrid Assembly of Korean Phytophthora infestans isolates.</title>
        <authorList>
            <person name="Prokchorchik M."/>
            <person name="Lee Y."/>
            <person name="Seo J."/>
            <person name="Cho J.-H."/>
            <person name="Park Y.-E."/>
            <person name="Jang D.-C."/>
            <person name="Im J.-S."/>
            <person name="Choi J.-G."/>
            <person name="Park H.-J."/>
            <person name="Lee G.-B."/>
            <person name="Lee Y.-G."/>
            <person name="Hong S.-Y."/>
            <person name="Cho K."/>
            <person name="Sohn K.H."/>
        </authorList>
    </citation>
    <scope>NUCLEOTIDE SEQUENCE</scope>
    <source>
        <strain evidence="10">KR_1_A1</strain>
    </source>
</reference>
<dbReference type="GO" id="GO:0005524">
    <property type="term" value="F:ATP binding"/>
    <property type="evidence" value="ECO:0007669"/>
    <property type="project" value="UniProtKB-UniRule"/>
</dbReference>
<dbReference type="Proteomes" id="UP000602510">
    <property type="component" value="Unassembled WGS sequence"/>
</dbReference>
<dbReference type="GO" id="GO:0005952">
    <property type="term" value="C:cAMP-dependent protein kinase complex"/>
    <property type="evidence" value="ECO:0007669"/>
    <property type="project" value="TreeGrafter"/>
</dbReference>
<evidence type="ECO:0000256" key="3">
    <source>
        <dbReference type="ARBA" id="ARBA00022741"/>
    </source>
</evidence>
<proteinExistence type="inferred from homology"/>
<dbReference type="GO" id="GO:0004691">
    <property type="term" value="F:cAMP-dependent protein kinase activity"/>
    <property type="evidence" value="ECO:0007669"/>
    <property type="project" value="TreeGrafter"/>
</dbReference>
<dbReference type="PANTHER" id="PTHR24353:SF37">
    <property type="entry name" value="CAMP-DEPENDENT PROTEIN KINASE CATALYTIC SUBUNIT PRKX"/>
    <property type="match status" value="1"/>
</dbReference>
<dbReference type="Gene3D" id="3.30.200.20">
    <property type="entry name" value="Phosphorylase Kinase, domain 1"/>
    <property type="match status" value="1"/>
</dbReference>
<keyword evidence="4 10" id="KW-0418">Kinase</keyword>
<keyword evidence="11" id="KW-1185">Reference proteome</keyword>
<dbReference type="InterPro" id="IPR011009">
    <property type="entry name" value="Kinase-like_dom_sf"/>
</dbReference>